<evidence type="ECO:0000256" key="3">
    <source>
        <dbReference type="ARBA" id="ARBA00022679"/>
    </source>
</evidence>
<dbReference type="SUPFAM" id="SSF52418">
    <property type="entry name" value="Nucleoside phosphorylase/phosphoribosyltransferase catalytic domain"/>
    <property type="match status" value="1"/>
</dbReference>
<gene>
    <name evidence="7" type="ordered locus">syc0608_c</name>
</gene>
<feature type="domain" description="Glycosyl transferase family 3 N-terminal" evidence="6">
    <location>
        <begin position="6"/>
        <end position="68"/>
    </location>
</feature>
<reference evidence="7 8" key="1">
    <citation type="journal article" date="2007" name="Photosyn. Res.">
        <title>Complete nucleotide sequence of the freshwater unicellular cyanobacterium Synechococcus elongatus PCC 6301 chromosome: gene content and organization.</title>
        <authorList>
            <person name="Sugita C."/>
            <person name="Ogata K."/>
            <person name="Shikata M."/>
            <person name="Jikuya H."/>
            <person name="Takano J."/>
            <person name="Furumichi M."/>
            <person name="Kanehisa M."/>
            <person name="Omata T."/>
            <person name="Sugiura M."/>
            <person name="Sugita M."/>
        </authorList>
    </citation>
    <scope>NUCLEOTIDE SEQUENCE [LARGE SCALE GENOMIC DNA]</scope>
    <source>
        <strain evidence="8">ATCC 27144 / PCC 6301 / SAUG 1402/1</strain>
    </source>
</reference>
<organism evidence="7 8">
    <name type="scientific">Synechococcus sp. (strain ATCC 27144 / PCC 6301 / SAUG 1402/1)</name>
    <name type="common">Anacystis nidulans</name>
    <dbReference type="NCBI Taxonomy" id="269084"/>
    <lineage>
        <taxon>Bacteria</taxon>
        <taxon>Bacillati</taxon>
        <taxon>Cyanobacteriota</taxon>
        <taxon>Cyanophyceae</taxon>
        <taxon>Synechococcales</taxon>
        <taxon>Synechococcaceae</taxon>
        <taxon>Synechococcus</taxon>
    </lineage>
</organism>
<dbReference type="PANTHER" id="PTHR43285:SF3">
    <property type="entry name" value="SLL1634 PROTEIN"/>
    <property type="match status" value="1"/>
</dbReference>
<sequence>MSERFRDLIRKVGSGRHTSQVLTQAEAAEALQLMLSATATPAQIGAFLIAHRIRRPTGTELAGFLETYADWLPAVLAPSTTRPPLVLGYPYDGRDRTAPLGPLLALLLAAVGQPVVLHGSDRVATKYGVPLVELWDAIGVNWRSRSVANLNRCLEQAGVAQLHQPSLCPAAEVLNGYRSELGKRPPLATAELMLVPVQGAALPVCGFVHPPTELMIEEALSLRGITTFFTIKGLEGSPELPRDRAAIVGRWQNGHCDRLILHARDWDLGEAELPWMGEDAWVEAAQALLEGQPSVLEPLLRWNGAAYLWFLGMASSMTAGLVQVDHLLQTKALLQQRDRLQQILQLVPDFSLS</sequence>
<dbReference type="Gene3D" id="1.20.970.10">
    <property type="entry name" value="Transferase, Pyrimidine Nucleoside Phosphorylase, Chain C"/>
    <property type="match status" value="1"/>
</dbReference>
<evidence type="ECO:0000256" key="1">
    <source>
        <dbReference type="ARBA" id="ARBA00022605"/>
    </source>
</evidence>
<dbReference type="InterPro" id="IPR017459">
    <property type="entry name" value="Glycosyl_Trfase_fam3_N_dom"/>
</dbReference>
<dbReference type="InterPro" id="IPR036320">
    <property type="entry name" value="Glycosyl_Trfase_fam3_N_dom_sf"/>
</dbReference>
<evidence type="ECO:0000313" key="7">
    <source>
        <dbReference type="EMBL" id="BAD78798.1"/>
    </source>
</evidence>
<keyword evidence="3" id="KW-0808">Transferase</keyword>
<keyword evidence="2" id="KW-0328">Glycosyltransferase</keyword>
<dbReference type="EMBL" id="AP008231">
    <property type="protein sequence ID" value="BAD78798.1"/>
    <property type="molecule type" value="Genomic_DNA"/>
</dbReference>
<dbReference type="eggNOG" id="COG0547">
    <property type="taxonomic scope" value="Bacteria"/>
</dbReference>
<accession>A0A0H3K199</accession>
<evidence type="ECO:0000256" key="2">
    <source>
        <dbReference type="ARBA" id="ARBA00022676"/>
    </source>
</evidence>
<keyword evidence="1" id="KW-0028">Amino-acid biosynthesis</keyword>
<feature type="domain" description="Glycosyl transferase family 3" evidence="5">
    <location>
        <begin position="104"/>
        <end position="330"/>
    </location>
</feature>
<dbReference type="GO" id="GO:0005829">
    <property type="term" value="C:cytosol"/>
    <property type="evidence" value="ECO:0007669"/>
    <property type="project" value="TreeGrafter"/>
</dbReference>
<dbReference type="Pfam" id="PF00591">
    <property type="entry name" value="Glycos_transf_3"/>
    <property type="match status" value="1"/>
</dbReference>
<dbReference type="InterPro" id="IPR005940">
    <property type="entry name" value="Anthranilate_Pribosyl_Tfrase"/>
</dbReference>
<proteinExistence type="predicted"/>
<dbReference type="NCBIfam" id="NF005635">
    <property type="entry name" value="PRK07394.1"/>
    <property type="match status" value="1"/>
</dbReference>
<evidence type="ECO:0000259" key="6">
    <source>
        <dbReference type="Pfam" id="PF02885"/>
    </source>
</evidence>
<dbReference type="Gene3D" id="3.40.1030.10">
    <property type="entry name" value="Nucleoside phosphorylase/phosphoribosyltransferase catalytic domain"/>
    <property type="match status" value="1"/>
</dbReference>
<dbReference type="PANTHER" id="PTHR43285">
    <property type="entry name" value="ANTHRANILATE PHOSPHORIBOSYLTRANSFERASE"/>
    <property type="match status" value="1"/>
</dbReference>
<dbReference type="GO" id="GO:0004048">
    <property type="term" value="F:anthranilate phosphoribosyltransferase activity"/>
    <property type="evidence" value="ECO:0007669"/>
    <property type="project" value="InterPro"/>
</dbReference>
<dbReference type="InterPro" id="IPR000312">
    <property type="entry name" value="Glycosyl_Trfase_fam3"/>
</dbReference>
<dbReference type="KEGG" id="syc:syc0608_c"/>
<evidence type="ECO:0000256" key="4">
    <source>
        <dbReference type="ARBA" id="ARBA00023141"/>
    </source>
</evidence>
<evidence type="ECO:0008006" key="9">
    <source>
        <dbReference type="Google" id="ProtNLM"/>
    </source>
</evidence>
<dbReference type="Proteomes" id="UP000001175">
    <property type="component" value="Chromosome"/>
</dbReference>
<name>A0A0H3K199_SYNP6</name>
<protein>
    <recommendedName>
        <fullName evidence="9">Anthranilate phosphoribosyltransferase</fullName>
    </recommendedName>
</protein>
<dbReference type="InterPro" id="IPR035902">
    <property type="entry name" value="Nuc_phospho_transferase"/>
</dbReference>
<dbReference type="Pfam" id="PF02885">
    <property type="entry name" value="Glycos_trans_3N"/>
    <property type="match status" value="1"/>
</dbReference>
<dbReference type="RefSeq" id="WP_011242920.1">
    <property type="nucleotide sequence ID" value="NC_006576.1"/>
</dbReference>
<evidence type="ECO:0000313" key="8">
    <source>
        <dbReference type="Proteomes" id="UP000001175"/>
    </source>
</evidence>
<dbReference type="SUPFAM" id="SSF47648">
    <property type="entry name" value="Nucleoside phosphorylase/phosphoribosyltransferase N-terminal domain"/>
    <property type="match status" value="1"/>
</dbReference>
<evidence type="ECO:0000259" key="5">
    <source>
        <dbReference type="Pfam" id="PF00591"/>
    </source>
</evidence>
<dbReference type="GO" id="GO:0000162">
    <property type="term" value="P:L-tryptophan biosynthetic process"/>
    <property type="evidence" value="ECO:0007669"/>
    <property type="project" value="InterPro"/>
</dbReference>
<keyword evidence="4" id="KW-0057">Aromatic amino acid biosynthesis</keyword>
<dbReference type="AlphaFoldDB" id="A0A0H3K199"/>